<dbReference type="Proteomes" id="UP000289340">
    <property type="component" value="Chromosome 14"/>
</dbReference>
<dbReference type="PANTHER" id="PTHR33469:SF5">
    <property type="entry name" value="PROTEIN EARLY FLOWERING 4"/>
    <property type="match status" value="1"/>
</dbReference>
<dbReference type="InterPro" id="IPR009741">
    <property type="entry name" value="EARLY_FLOWERING_4_dom"/>
</dbReference>
<evidence type="ECO:0000313" key="8">
    <source>
        <dbReference type="Proteomes" id="UP000289340"/>
    </source>
</evidence>
<dbReference type="Pfam" id="PF07011">
    <property type="entry name" value="Elf4"/>
    <property type="match status" value="1"/>
</dbReference>
<reference evidence="7 8" key="1">
    <citation type="submission" date="2018-09" db="EMBL/GenBank/DDBJ databases">
        <title>A high-quality reference genome of wild soybean provides a powerful tool to mine soybean genomes.</title>
        <authorList>
            <person name="Xie M."/>
            <person name="Chung C.Y.L."/>
            <person name="Li M.-W."/>
            <person name="Wong F.-L."/>
            <person name="Chan T.-F."/>
            <person name="Lam H.-M."/>
        </authorList>
    </citation>
    <scope>NUCLEOTIDE SEQUENCE [LARGE SCALE GENOMIC DNA]</scope>
    <source>
        <strain evidence="8">cv. W05</strain>
        <tissue evidence="7">Hypocotyl of etiolated seedlings</tissue>
    </source>
</reference>
<organism evidence="7 8">
    <name type="scientific">Glycine soja</name>
    <name type="common">Wild soybean</name>
    <dbReference type="NCBI Taxonomy" id="3848"/>
    <lineage>
        <taxon>Eukaryota</taxon>
        <taxon>Viridiplantae</taxon>
        <taxon>Streptophyta</taxon>
        <taxon>Embryophyta</taxon>
        <taxon>Tracheophyta</taxon>
        <taxon>Spermatophyta</taxon>
        <taxon>Magnoliopsida</taxon>
        <taxon>eudicotyledons</taxon>
        <taxon>Gunneridae</taxon>
        <taxon>Pentapetalae</taxon>
        <taxon>rosids</taxon>
        <taxon>fabids</taxon>
        <taxon>Fabales</taxon>
        <taxon>Fabaceae</taxon>
        <taxon>Papilionoideae</taxon>
        <taxon>50 kb inversion clade</taxon>
        <taxon>NPAAA clade</taxon>
        <taxon>indigoferoid/millettioid clade</taxon>
        <taxon>Phaseoleae</taxon>
        <taxon>Glycine</taxon>
        <taxon>Glycine subgen. Soja</taxon>
    </lineage>
</organism>
<evidence type="ECO:0000256" key="5">
    <source>
        <dbReference type="SAM" id="MobiDB-lite"/>
    </source>
</evidence>
<evidence type="ECO:0000259" key="6">
    <source>
        <dbReference type="Pfam" id="PF07011"/>
    </source>
</evidence>
<keyword evidence="8" id="KW-1185">Reference proteome</keyword>
<comment type="subcellular location">
    <subcellularLocation>
        <location evidence="1">Nucleus</location>
    </subcellularLocation>
</comment>
<name>A0A445H210_GLYSO</name>
<evidence type="ECO:0000256" key="1">
    <source>
        <dbReference type="ARBA" id="ARBA00004123"/>
    </source>
</evidence>
<dbReference type="PANTHER" id="PTHR33469">
    <property type="entry name" value="PROTEIN ELF4-LIKE 4"/>
    <property type="match status" value="1"/>
</dbReference>
<dbReference type="GO" id="GO:0005634">
    <property type="term" value="C:nucleus"/>
    <property type="evidence" value="ECO:0007669"/>
    <property type="project" value="UniProtKB-SubCell"/>
</dbReference>
<keyword evidence="4" id="KW-0539">Nucleus</keyword>
<dbReference type="GO" id="GO:0042753">
    <property type="term" value="P:positive regulation of circadian rhythm"/>
    <property type="evidence" value="ECO:0007669"/>
    <property type="project" value="InterPro"/>
</dbReference>
<dbReference type="GO" id="GO:0009649">
    <property type="term" value="P:entrainment of circadian clock"/>
    <property type="evidence" value="ECO:0007669"/>
    <property type="project" value="TreeGrafter"/>
</dbReference>
<gene>
    <name evidence="7" type="ORF">D0Y65_037818</name>
</gene>
<feature type="domain" description="Protein EARLY FLOWERING 4" evidence="6">
    <location>
        <begin position="17"/>
        <end position="65"/>
    </location>
</feature>
<evidence type="ECO:0000256" key="4">
    <source>
        <dbReference type="ARBA" id="ARBA00023242"/>
    </source>
</evidence>
<dbReference type="GO" id="GO:0048511">
    <property type="term" value="P:rhythmic process"/>
    <property type="evidence" value="ECO:0007669"/>
    <property type="project" value="UniProtKB-KW"/>
</dbReference>
<feature type="region of interest" description="Disordered" evidence="5">
    <location>
        <begin position="68"/>
        <end position="105"/>
    </location>
</feature>
<sequence length="123" mass="13645">MDGDSSRRSSTTEDDGHPAVWEAFNESLSEVPSVLDRNRLLIEQVNENQHSRLRDNMVKNVSLIRSSAATSPRLSLSTPISPPPWNNNNTPRTPPPTPHVTNHDTSRDFNGSASSVSIHVIFF</sequence>
<accession>A0A445H210</accession>
<proteinExistence type="inferred from homology"/>
<evidence type="ECO:0000256" key="3">
    <source>
        <dbReference type="ARBA" id="ARBA00023108"/>
    </source>
</evidence>
<evidence type="ECO:0000256" key="2">
    <source>
        <dbReference type="ARBA" id="ARBA00009514"/>
    </source>
</evidence>
<comment type="caution">
    <text evidence="7">The sequence shown here is derived from an EMBL/GenBank/DDBJ whole genome shotgun (WGS) entry which is preliminary data.</text>
</comment>
<protein>
    <submittedName>
        <fullName evidence="7">Protein EARLY FLOWERING 4</fullName>
    </submittedName>
</protein>
<keyword evidence="3" id="KW-0090">Biological rhythms</keyword>
<dbReference type="EMBL" id="QZWG01000014">
    <property type="protein sequence ID" value="RZB67645.1"/>
    <property type="molecule type" value="Genomic_DNA"/>
</dbReference>
<evidence type="ECO:0000313" key="7">
    <source>
        <dbReference type="EMBL" id="RZB67645.1"/>
    </source>
</evidence>
<dbReference type="Gramene" id="XM_028343961.1">
    <property type="protein sequence ID" value="XP_028199762.1"/>
    <property type="gene ID" value="LOC114384300"/>
</dbReference>
<dbReference type="AlphaFoldDB" id="A0A445H210"/>
<comment type="similarity">
    <text evidence="2">Belongs to the EARLY FLOWERING 4 family.</text>
</comment>
<dbReference type="InterPro" id="IPR040462">
    <property type="entry name" value="EARLY_FLOWERING_4"/>
</dbReference>
<feature type="compositionally biased region" description="Polar residues" evidence="5">
    <location>
        <begin position="68"/>
        <end position="77"/>
    </location>
</feature>